<sequence>MPNTRRKACQQCRSSKARCSLALPCSRCVDRGLSCHYPTLRIRDRNKPQLNILPDTTNCPSNNRDSTSDTSYRHSDIITDATSLGDFLQPTELIDWNDVGQNGDLLDLLHTSLVDTNFTSSGFDIRACGAVQASTLQSSTNTSENLSSFVSALNSADTANNIISETTPRVNGPASTSRRNLPSRSPLLRRGQYKQRNSVSTFPSPTTTAAKTLTHKVLRGQIRCYPEMMIRGVVLPHFIHPQCVLRDQSVQDCISDSGAHSCLPESLAICASLMHMFFTKSETSSEFVRSKIYEELCRLHREHTTYDVEALLAAFQASIIYVLVHKEAASSASSQYDEPTNSMLVKCAVRSSTFSGPFFCYSSPMRPMHKGNTFLTQLGVLGYWDAITHTL</sequence>
<dbReference type="RefSeq" id="XP_002483927.1">
    <property type="nucleotide sequence ID" value="XM_002483882.1"/>
</dbReference>
<keyword evidence="2" id="KW-0238">DNA-binding</keyword>
<evidence type="ECO:0000256" key="4">
    <source>
        <dbReference type="ARBA" id="ARBA00023242"/>
    </source>
</evidence>
<protein>
    <recommendedName>
        <fullName evidence="6">Zn(2)-C6 fungal-type domain-containing protein</fullName>
    </recommendedName>
</protein>
<evidence type="ECO:0000256" key="5">
    <source>
        <dbReference type="SAM" id="MobiDB-lite"/>
    </source>
</evidence>
<feature type="compositionally biased region" description="Polar residues" evidence="5">
    <location>
        <begin position="163"/>
        <end position="176"/>
    </location>
</feature>
<evidence type="ECO:0000259" key="6">
    <source>
        <dbReference type="PROSITE" id="PS50048"/>
    </source>
</evidence>
<evidence type="ECO:0000256" key="1">
    <source>
        <dbReference type="ARBA" id="ARBA00023015"/>
    </source>
</evidence>
<dbReference type="Pfam" id="PF00172">
    <property type="entry name" value="Zn_clus"/>
    <property type="match status" value="1"/>
</dbReference>
<feature type="compositionally biased region" description="Polar residues" evidence="5">
    <location>
        <begin position="54"/>
        <end position="70"/>
    </location>
</feature>
<dbReference type="InParanoid" id="B8MFF9"/>
<dbReference type="OrthoDB" id="4358517at2759"/>
<reference evidence="8" key="1">
    <citation type="journal article" date="2015" name="Genome Announc.">
        <title>Genome sequence of the AIDS-associated pathogen Penicillium marneffei (ATCC18224) and its near taxonomic relative Talaromyces stipitatus (ATCC10500).</title>
        <authorList>
            <person name="Nierman W.C."/>
            <person name="Fedorova-Abrams N.D."/>
            <person name="Andrianopoulos A."/>
        </authorList>
    </citation>
    <scope>NUCLEOTIDE SEQUENCE [LARGE SCALE GENOMIC DNA]</scope>
    <source>
        <strain evidence="8">ATCC 10500 / CBS 375.48 / QM 6759 / NRRL 1006</strain>
    </source>
</reference>
<dbReference type="AlphaFoldDB" id="B8MFF9"/>
<name>B8MFF9_TALSN</name>
<dbReference type="GO" id="GO:0008270">
    <property type="term" value="F:zinc ion binding"/>
    <property type="evidence" value="ECO:0007669"/>
    <property type="project" value="InterPro"/>
</dbReference>
<dbReference type="CDD" id="cd00067">
    <property type="entry name" value="GAL4"/>
    <property type="match status" value="1"/>
</dbReference>
<dbReference type="SMART" id="SM00066">
    <property type="entry name" value="GAL4"/>
    <property type="match status" value="1"/>
</dbReference>
<feature type="domain" description="Zn(2)-C6 fungal-type" evidence="6">
    <location>
        <begin position="8"/>
        <end position="37"/>
    </location>
</feature>
<dbReference type="Gene3D" id="4.10.240.10">
    <property type="entry name" value="Zn(2)-C6 fungal-type DNA-binding domain"/>
    <property type="match status" value="1"/>
</dbReference>
<dbReference type="PhylomeDB" id="B8MFF9"/>
<feature type="region of interest" description="Disordered" evidence="5">
    <location>
        <begin position="51"/>
        <end position="72"/>
    </location>
</feature>
<dbReference type="Proteomes" id="UP000001745">
    <property type="component" value="Unassembled WGS sequence"/>
</dbReference>
<dbReference type="InterPro" id="IPR001138">
    <property type="entry name" value="Zn2Cys6_DnaBD"/>
</dbReference>
<dbReference type="GO" id="GO:0003677">
    <property type="term" value="F:DNA binding"/>
    <property type="evidence" value="ECO:0007669"/>
    <property type="project" value="UniProtKB-KW"/>
</dbReference>
<dbReference type="VEuPathDB" id="FungiDB:TSTA_017670"/>
<accession>B8MFF9</accession>
<gene>
    <name evidence="7" type="ORF">TSTA_017670</name>
</gene>
<keyword evidence="4" id="KW-0539">Nucleus</keyword>
<feature type="compositionally biased region" description="Low complexity" evidence="5">
    <location>
        <begin position="177"/>
        <end position="190"/>
    </location>
</feature>
<evidence type="ECO:0000256" key="3">
    <source>
        <dbReference type="ARBA" id="ARBA00023163"/>
    </source>
</evidence>
<dbReference type="EMBL" id="EQ962656">
    <property type="protein sequence ID" value="EED16693.1"/>
    <property type="molecule type" value="Genomic_DNA"/>
</dbReference>
<feature type="region of interest" description="Disordered" evidence="5">
    <location>
        <begin position="163"/>
        <end position="207"/>
    </location>
</feature>
<dbReference type="STRING" id="441959.B8MFF9"/>
<feature type="compositionally biased region" description="Polar residues" evidence="5">
    <location>
        <begin position="194"/>
        <end position="207"/>
    </location>
</feature>
<dbReference type="SUPFAM" id="SSF57701">
    <property type="entry name" value="Zn2/Cys6 DNA-binding domain"/>
    <property type="match status" value="1"/>
</dbReference>
<keyword evidence="3" id="KW-0804">Transcription</keyword>
<dbReference type="InterPro" id="IPR036864">
    <property type="entry name" value="Zn2-C6_fun-type_DNA-bd_sf"/>
</dbReference>
<dbReference type="PROSITE" id="PS00463">
    <property type="entry name" value="ZN2_CY6_FUNGAL_1"/>
    <property type="match status" value="1"/>
</dbReference>
<evidence type="ECO:0000256" key="2">
    <source>
        <dbReference type="ARBA" id="ARBA00023125"/>
    </source>
</evidence>
<organism evidence="7 8">
    <name type="scientific">Talaromyces stipitatus (strain ATCC 10500 / CBS 375.48 / QM 6759 / NRRL 1006)</name>
    <name type="common">Penicillium stipitatum</name>
    <dbReference type="NCBI Taxonomy" id="441959"/>
    <lineage>
        <taxon>Eukaryota</taxon>
        <taxon>Fungi</taxon>
        <taxon>Dikarya</taxon>
        <taxon>Ascomycota</taxon>
        <taxon>Pezizomycotina</taxon>
        <taxon>Eurotiomycetes</taxon>
        <taxon>Eurotiomycetidae</taxon>
        <taxon>Eurotiales</taxon>
        <taxon>Trichocomaceae</taxon>
        <taxon>Talaromyces</taxon>
        <taxon>Talaromyces sect. Talaromyces</taxon>
    </lineage>
</organism>
<evidence type="ECO:0000313" key="8">
    <source>
        <dbReference type="Proteomes" id="UP000001745"/>
    </source>
</evidence>
<dbReference type="GeneID" id="8109024"/>
<dbReference type="HOGENOM" id="CLU_052057_0_0_1"/>
<dbReference type="GO" id="GO:0000981">
    <property type="term" value="F:DNA-binding transcription factor activity, RNA polymerase II-specific"/>
    <property type="evidence" value="ECO:0007669"/>
    <property type="project" value="InterPro"/>
</dbReference>
<proteinExistence type="predicted"/>
<dbReference type="PROSITE" id="PS50048">
    <property type="entry name" value="ZN2_CY6_FUNGAL_2"/>
    <property type="match status" value="1"/>
</dbReference>
<keyword evidence="1" id="KW-0805">Transcription regulation</keyword>
<keyword evidence="8" id="KW-1185">Reference proteome</keyword>
<evidence type="ECO:0000313" key="7">
    <source>
        <dbReference type="EMBL" id="EED16693.1"/>
    </source>
</evidence>